<comment type="caution">
    <text evidence="2">The sequence shown here is derived from an EMBL/GenBank/DDBJ whole genome shotgun (WGS) entry which is preliminary data.</text>
</comment>
<reference evidence="2 3" key="1">
    <citation type="journal article" date="2019" name="Int. J. Syst. Evol. Microbiol.">
        <title>The Global Catalogue of Microorganisms (GCM) 10K type strain sequencing project: providing services to taxonomists for standard genome sequencing and annotation.</title>
        <authorList>
            <consortium name="The Broad Institute Genomics Platform"/>
            <consortium name="The Broad Institute Genome Sequencing Center for Infectious Disease"/>
            <person name="Wu L."/>
            <person name="Ma J."/>
        </authorList>
    </citation>
    <scope>NUCLEOTIDE SEQUENCE [LARGE SCALE GENOMIC DNA]</scope>
    <source>
        <strain evidence="2 3">CGMCC 1.15824</strain>
    </source>
</reference>
<dbReference type="RefSeq" id="WP_224829204.1">
    <property type="nucleotide sequence ID" value="NZ_JAIVEF010000017.1"/>
</dbReference>
<keyword evidence="3" id="KW-1185">Reference proteome</keyword>
<dbReference type="EMBL" id="JBHSJG010000047">
    <property type="protein sequence ID" value="MFC4989344.1"/>
    <property type="molecule type" value="Genomic_DNA"/>
</dbReference>
<organism evidence="2 3">
    <name type="scientific">Saliphagus infecundisoli</name>
    <dbReference type="NCBI Taxonomy" id="1849069"/>
    <lineage>
        <taxon>Archaea</taxon>
        <taxon>Methanobacteriati</taxon>
        <taxon>Methanobacteriota</taxon>
        <taxon>Stenosarchaea group</taxon>
        <taxon>Halobacteria</taxon>
        <taxon>Halobacteriales</taxon>
        <taxon>Natrialbaceae</taxon>
        <taxon>Saliphagus</taxon>
    </lineage>
</organism>
<dbReference type="Proteomes" id="UP001595925">
    <property type="component" value="Unassembled WGS sequence"/>
</dbReference>
<dbReference type="InterPro" id="IPR058469">
    <property type="entry name" value="DUF8156"/>
</dbReference>
<accession>A0ABD5QIE8</accession>
<feature type="domain" description="DUF8156" evidence="1">
    <location>
        <begin position="1"/>
        <end position="91"/>
    </location>
</feature>
<evidence type="ECO:0000259" key="1">
    <source>
        <dbReference type="Pfam" id="PF26485"/>
    </source>
</evidence>
<evidence type="ECO:0000313" key="3">
    <source>
        <dbReference type="Proteomes" id="UP001595925"/>
    </source>
</evidence>
<sequence length="95" mass="11212">MGRTNATYRDTLRALENQWTDYRRGLRRDEQNQFDRLFEYARSHADASGYLNHPEPMYALLVSIALEQEAQLEEFDSRLETLEETVDPESDGIER</sequence>
<proteinExistence type="predicted"/>
<name>A0ABD5QIE8_9EURY</name>
<evidence type="ECO:0000313" key="2">
    <source>
        <dbReference type="EMBL" id="MFC4989344.1"/>
    </source>
</evidence>
<protein>
    <recommendedName>
        <fullName evidence="1">DUF8156 domain-containing protein</fullName>
    </recommendedName>
</protein>
<gene>
    <name evidence="2" type="ORF">ACFPFO_16600</name>
</gene>
<dbReference type="Pfam" id="PF26485">
    <property type="entry name" value="DUF8156"/>
    <property type="match status" value="1"/>
</dbReference>
<dbReference type="AlphaFoldDB" id="A0ABD5QIE8"/>